<keyword evidence="7" id="KW-0067">ATP-binding</keyword>
<comment type="PTM">
    <text evidence="7">Carboxylation is probably crucial for Mg(2+) binding and, consequently, for the gamma-phosphate positioning of ATP.</text>
</comment>
<dbReference type="GO" id="GO:0051301">
    <property type="term" value="P:cell division"/>
    <property type="evidence" value="ECO:0007669"/>
    <property type="project" value="UniProtKB-KW"/>
</dbReference>
<dbReference type="RefSeq" id="WP_092792595.1">
    <property type="nucleotide sequence ID" value="NZ_FNXF01000005.1"/>
</dbReference>
<dbReference type="AlphaFoldDB" id="A0A1H6LLG4"/>
<sequence length="485" mass="52649">MPVNARSWLAAYAIKAPDVQVQQLQLDSRKVGAGDVFLAIPGVQQHGSQFIDKAFAQGAALVLTDNGSYADERIMVVPQLNQILPQLVSAFYQQPATQLQLVGITGTNGKSSIAFFINQLAELLATNAAVIGTLGYGYYQKLTTLPNTTPHFVDLQRILAEFVSSDVKLAAMEVSSHALVQQRVAGLHFNVAVFTNLTRDHLDYHGTMAEYGAAKALLFKPELSQAAVINVSDEFGRALAAQCVNPLFVYGKAEDCNGFERYLAYSDVVPMVNGYQVRLSSHLGEFSLQLPLLGEFNIQNVLAAIGALYLLGQPLNTLIAAAAQLKAVPGRMEQFIFPQQFTAVIDYAHTPDALQQALQSLRMHCASRLWCVFGCGGDRDRGKRPLMGQLAELFADHIIVTADNPRSEDIVAICEEIAAGMSPDASYQIEPDRKAAIKLALASAQPGDIVLVAGKGHETVQIIGAEVRQYDERAYLQQLVAEMSL</sequence>
<feature type="binding site" evidence="7">
    <location>
        <position position="147"/>
    </location>
    <ligand>
        <name>UDP-N-acetyl-alpha-D-muramoyl-L-alanyl-D-glutamate</name>
        <dbReference type="ChEBI" id="CHEBI:83900"/>
    </ligand>
</feature>
<feature type="binding site" evidence="7">
    <location>
        <position position="26"/>
    </location>
    <ligand>
        <name>UDP-N-acetyl-alpha-D-muramoyl-L-alanyl-D-glutamate</name>
        <dbReference type="ChEBI" id="CHEBI:83900"/>
    </ligand>
</feature>
<dbReference type="InterPro" id="IPR000713">
    <property type="entry name" value="Mur_ligase_N"/>
</dbReference>
<feature type="binding site" evidence="7">
    <location>
        <begin position="148"/>
        <end position="149"/>
    </location>
    <ligand>
        <name>UDP-N-acetyl-alpha-D-muramoyl-L-alanyl-D-glutamate</name>
        <dbReference type="ChEBI" id="CHEBI:83900"/>
    </ligand>
</feature>
<feature type="binding site" evidence="7">
    <location>
        <position position="458"/>
    </location>
    <ligand>
        <name>meso-2,6-diaminopimelate</name>
        <dbReference type="ChEBI" id="CHEBI:57791"/>
    </ligand>
</feature>
<evidence type="ECO:0000259" key="11">
    <source>
        <dbReference type="Pfam" id="PF08245"/>
    </source>
</evidence>
<keyword evidence="7 12" id="KW-0436">Ligase</keyword>
<evidence type="ECO:0000256" key="7">
    <source>
        <dbReference type="HAMAP-Rule" id="MF_00208"/>
    </source>
</evidence>
<dbReference type="NCBIfam" id="NF001124">
    <property type="entry name" value="PRK00139.1-2"/>
    <property type="match status" value="1"/>
</dbReference>
<dbReference type="GO" id="GO:0005737">
    <property type="term" value="C:cytoplasm"/>
    <property type="evidence" value="ECO:0007669"/>
    <property type="project" value="UniProtKB-SubCell"/>
</dbReference>
<feature type="domain" description="Mur ligase central" evidence="11">
    <location>
        <begin position="104"/>
        <end position="307"/>
    </location>
</feature>
<dbReference type="GO" id="GO:0005524">
    <property type="term" value="F:ATP binding"/>
    <property type="evidence" value="ECO:0007669"/>
    <property type="project" value="UniProtKB-UniRule"/>
</dbReference>
<dbReference type="InterPro" id="IPR005761">
    <property type="entry name" value="UDP-N-AcMur-Glu-dNH2Pim_ligase"/>
</dbReference>
<dbReference type="SUPFAM" id="SSF63418">
    <property type="entry name" value="MurE/MurF N-terminal domain"/>
    <property type="match status" value="1"/>
</dbReference>
<dbReference type="PANTHER" id="PTHR23135:SF4">
    <property type="entry name" value="UDP-N-ACETYLMURAMOYL-L-ALANYL-D-GLUTAMATE--2,6-DIAMINOPIMELATE LIGASE MURE HOMOLOG, CHLOROPLASTIC"/>
    <property type="match status" value="1"/>
</dbReference>
<dbReference type="Proteomes" id="UP000199371">
    <property type="component" value="Unassembled WGS sequence"/>
</dbReference>
<evidence type="ECO:0000259" key="9">
    <source>
        <dbReference type="Pfam" id="PF01225"/>
    </source>
</evidence>
<evidence type="ECO:0000256" key="2">
    <source>
        <dbReference type="ARBA" id="ARBA00022618"/>
    </source>
</evidence>
<evidence type="ECO:0000313" key="13">
    <source>
        <dbReference type="Proteomes" id="UP000199371"/>
    </source>
</evidence>
<dbReference type="UniPathway" id="UPA00219"/>
<dbReference type="InterPro" id="IPR004101">
    <property type="entry name" value="Mur_ligase_C"/>
</dbReference>
<evidence type="ECO:0000256" key="1">
    <source>
        <dbReference type="ARBA" id="ARBA00005898"/>
    </source>
</evidence>
<keyword evidence="2 7" id="KW-0132">Cell division</keyword>
<feature type="binding site" evidence="7">
    <location>
        <begin position="106"/>
        <end position="112"/>
    </location>
    <ligand>
        <name>ATP</name>
        <dbReference type="ChEBI" id="CHEBI:30616"/>
    </ligand>
</feature>
<comment type="catalytic activity">
    <reaction evidence="7">
        <text>UDP-N-acetyl-alpha-D-muramoyl-L-alanyl-D-glutamate + meso-2,6-diaminopimelate + ATP = UDP-N-acetyl-alpha-D-muramoyl-L-alanyl-gamma-D-glutamyl-meso-2,6-diaminopimelate + ADP + phosphate + H(+)</text>
        <dbReference type="Rhea" id="RHEA:23676"/>
        <dbReference type="ChEBI" id="CHEBI:15378"/>
        <dbReference type="ChEBI" id="CHEBI:30616"/>
        <dbReference type="ChEBI" id="CHEBI:43474"/>
        <dbReference type="ChEBI" id="CHEBI:57791"/>
        <dbReference type="ChEBI" id="CHEBI:83900"/>
        <dbReference type="ChEBI" id="CHEBI:83905"/>
        <dbReference type="ChEBI" id="CHEBI:456216"/>
        <dbReference type="EC" id="6.3.2.13"/>
    </reaction>
</comment>
<dbReference type="InterPro" id="IPR013221">
    <property type="entry name" value="Mur_ligase_cen"/>
</dbReference>
<feature type="binding site" evidence="7">
    <location>
        <position position="454"/>
    </location>
    <ligand>
        <name>meso-2,6-diaminopimelate</name>
        <dbReference type="ChEBI" id="CHEBI:57791"/>
    </ligand>
</feature>
<feature type="domain" description="Mur ligase N-terminal catalytic" evidence="9">
    <location>
        <begin position="21"/>
        <end position="92"/>
    </location>
</feature>
<evidence type="ECO:0000256" key="5">
    <source>
        <dbReference type="ARBA" id="ARBA00023306"/>
    </source>
</evidence>
<comment type="similarity">
    <text evidence="1 7">Belongs to the MurCDEF family. MurE subfamily.</text>
</comment>
<keyword evidence="3 7" id="KW-0133">Cell shape</keyword>
<dbReference type="SUPFAM" id="SSF53244">
    <property type="entry name" value="MurD-like peptide ligases, peptide-binding domain"/>
    <property type="match status" value="1"/>
</dbReference>
<keyword evidence="7" id="KW-0963">Cytoplasm</keyword>
<organism evidence="12 13">
    <name type="scientific">Rheinheimera pacifica</name>
    <dbReference type="NCBI Taxonomy" id="173990"/>
    <lineage>
        <taxon>Bacteria</taxon>
        <taxon>Pseudomonadati</taxon>
        <taxon>Pseudomonadota</taxon>
        <taxon>Gammaproteobacteria</taxon>
        <taxon>Chromatiales</taxon>
        <taxon>Chromatiaceae</taxon>
        <taxon>Rheinheimera</taxon>
    </lineage>
</organism>
<feature type="binding site" evidence="7">
    <location>
        <begin position="403"/>
        <end position="406"/>
    </location>
    <ligand>
        <name>meso-2,6-diaminopimelate</name>
        <dbReference type="ChEBI" id="CHEBI:57791"/>
    </ligand>
</feature>
<keyword evidence="7" id="KW-0547">Nucleotide-binding</keyword>
<dbReference type="Gene3D" id="3.40.1190.10">
    <property type="entry name" value="Mur-like, catalytic domain"/>
    <property type="match status" value="1"/>
</dbReference>
<comment type="pathway">
    <text evidence="7 8">Cell wall biogenesis; peptidoglycan biosynthesis.</text>
</comment>
<comment type="function">
    <text evidence="7">Catalyzes the addition of meso-diaminopimelic acid to the nucleotide precursor UDP-N-acetylmuramoyl-L-alanyl-D-glutamate (UMAG) in the biosynthesis of bacterial cell-wall peptidoglycan.</text>
</comment>
<gene>
    <name evidence="7" type="primary">murE</name>
    <name evidence="12" type="ORF">SAMN05660691_01870</name>
</gene>
<keyword evidence="7" id="KW-0460">Magnesium</keyword>
<proteinExistence type="inferred from homology"/>
<dbReference type="NCBIfam" id="TIGR01085">
    <property type="entry name" value="murE"/>
    <property type="match status" value="1"/>
</dbReference>
<dbReference type="HAMAP" id="MF_00208">
    <property type="entry name" value="MurE"/>
    <property type="match status" value="1"/>
</dbReference>
<dbReference type="EC" id="6.3.2.13" evidence="7"/>
<keyword evidence="5 7" id="KW-0131">Cell cycle</keyword>
<feature type="short sequence motif" description="Meso-diaminopimelate recognition motif" evidence="7">
    <location>
        <begin position="403"/>
        <end position="406"/>
    </location>
</feature>
<dbReference type="EMBL" id="FNXF01000005">
    <property type="protein sequence ID" value="SEH86247.1"/>
    <property type="molecule type" value="Genomic_DNA"/>
</dbReference>
<feature type="binding site" evidence="7">
    <location>
        <position position="379"/>
    </location>
    <ligand>
        <name>meso-2,6-diaminopimelate</name>
        <dbReference type="ChEBI" id="CHEBI:57791"/>
    </ligand>
</feature>
<dbReference type="Pfam" id="PF08245">
    <property type="entry name" value="Mur_ligase_M"/>
    <property type="match status" value="1"/>
</dbReference>
<evidence type="ECO:0000313" key="12">
    <source>
        <dbReference type="EMBL" id="SEH86247.1"/>
    </source>
</evidence>
<dbReference type="GO" id="GO:0008765">
    <property type="term" value="F:UDP-N-acetylmuramoylalanyl-D-glutamate-2,6-diaminopimelate ligase activity"/>
    <property type="evidence" value="ECO:0007669"/>
    <property type="project" value="UniProtKB-UniRule"/>
</dbReference>
<dbReference type="Gene3D" id="3.40.1390.10">
    <property type="entry name" value="MurE/MurF, N-terminal domain"/>
    <property type="match status" value="1"/>
</dbReference>
<dbReference type="Gene3D" id="3.90.190.20">
    <property type="entry name" value="Mur ligase, C-terminal domain"/>
    <property type="match status" value="1"/>
</dbReference>
<comment type="cofactor">
    <cofactor evidence="7">
        <name>Mg(2+)</name>
        <dbReference type="ChEBI" id="CHEBI:18420"/>
    </cofactor>
</comment>
<feature type="modified residue" description="N6-carboxylysine" evidence="7">
    <location>
        <position position="215"/>
    </location>
</feature>
<dbReference type="NCBIfam" id="NF001126">
    <property type="entry name" value="PRK00139.1-4"/>
    <property type="match status" value="1"/>
</dbReference>
<protein>
    <recommendedName>
        <fullName evidence="7">UDP-N-acetylmuramoyl-L-alanyl-D-glutamate--2,6-diaminopimelate ligase</fullName>
        <ecNumber evidence="7">6.3.2.13</ecNumber>
    </recommendedName>
    <alternativeName>
        <fullName evidence="7">Meso-A2pm-adding enzyme</fullName>
    </alternativeName>
    <alternativeName>
        <fullName evidence="7">Meso-diaminopimelate-adding enzyme</fullName>
    </alternativeName>
    <alternativeName>
        <fullName evidence="7">UDP-MurNAc-L-Ala-D-Glu:meso-diaminopimelate ligase</fullName>
    </alternativeName>
    <alternativeName>
        <fullName evidence="7">UDP-MurNAc-tripeptide synthetase</fullName>
    </alternativeName>
    <alternativeName>
        <fullName evidence="7">UDP-N-acetylmuramyl-tripeptide synthetase</fullName>
    </alternativeName>
</protein>
<keyword evidence="13" id="KW-1185">Reference proteome</keyword>
<feature type="binding site" evidence="7">
    <location>
        <position position="175"/>
    </location>
    <ligand>
        <name>UDP-N-acetyl-alpha-D-muramoyl-L-alanyl-D-glutamate</name>
        <dbReference type="ChEBI" id="CHEBI:83900"/>
    </ligand>
</feature>
<dbReference type="OrthoDB" id="9800958at2"/>
<evidence type="ECO:0000259" key="10">
    <source>
        <dbReference type="Pfam" id="PF02875"/>
    </source>
</evidence>
<dbReference type="GO" id="GO:0009252">
    <property type="term" value="P:peptidoglycan biosynthetic process"/>
    <property type="evidence" value="ECO:0007669"/>
    <property type="project" value="UniProtKB-UniRule"/>
</dbReference>
<dbReference type="InterPro" id="IPR035911">
    <property type="entry name" value="MurE/MurF_N"/>
</dbReference>
<feature type="domain" description="Mur ligase C-terminal" evidence="10">
    <location>
        <begin position="330"/>
        <end position="456"/>
    </location>
</feature>
<reference evidence="13" key="1">
    <citation type="submission" date="2016-10" db="EMBL/GenBank/DDBJ databases">
        <authorList>
            <person name="Varghese N."/>
            <person name="Submissions S."/>
        </authorList>
    </citation>
    <scope>NUCLEOTIDE SEQUENCE [LARGE SCALE GENOMIC DNA]</scope>
    <source>
        <strain evidence="13">DSM 17616</strain>
    </source>
</reference>
<comment type="caution">
    <text evidence="7">Lacks conserved residue(s) required for the propagation of feature annotation.</text>
</comment>
<dbReference type="Pfam" id="PF02875">
    <property type="entry name" value="Mur_ligase_C"/>
    <property type="match status" value="1"/>
</dbReference>
<dbReference type="GO" id="GO:0000287">
    <property type="term" value="F:magnesium ion binding"/>
    <property type="evidence" value="ECO:0007669"/>
    <property type="project" value="UniProtKB-UniRule"/>
</dbReference>
<comment type="subcellular location">
    <subcellularLocation>
        <location evidence="7 8">Cytoplasm</location>
    </subcellularLocation>
</comment>
<dbReference type="SUPFAM" id="SSF53623">
    <property type="entry name" value="MurD-like peptide ligases, catalytic domain"/>
    <property type="match status" value="1"/>
</dbReference>
<dbReference type="STRING" id="173990.SAMN05660691_01870"/>
<accession>A0A1H6LLG4</accession>
<keyword evidence="4 7" id="KW-0573">Peptidoglycan synthesis</keyword>
<dbReference type="Pfam" id="PF01225">
    <property type="entry name" value="Mur_ligase"/>
    <property type="match status" value="1"/>
</dbReference>
<name>A0A1H6LLG4_9GAMM</name>
<dbReference type="InterPro" id="IPR036565">
    <property type="entry name" value="Mur-like_cat_sf"/>
</dbReference>
<evidence type="ECO:0000256" key="8">
    <source>
        <dbReference type="RuleBase" id="RU004135"/>
    </source>
</evidence>
<evidence type="ECO:0000256" key="3">
    <source>
        <dbReference type="ARBA" id="ARBA00022960"/>
    </source>
</evidence>
<evidence type="ECO:0000256" key="6">
    <source>
        <dbReference type="ARBA" id="ARBA00023316"/>
    </source>
</evidence>
<keyword evidence="6 7" id="KW-0961">Cell wall biogenesis/degradation</keyword>
<dbReference type="PANTHER" id="PTHR23135">
    <property type="entry name" value="MUR LIGASE FAMILY MEMBER"/>
    <property type="match status" value="1"/>
</dbReference>
<dbReference type="GO" id="GO:0071555">
    <property type="term" value="P:cell wall organization"/>
    <property type="evidence" value="ECO:0007669"/>
    <property type="project" value="UniProtKB-KW"/>
</dbReference>
<feature type="binding site" evidence="7">
    <location>
        <position position="181"/>
    </location>
    <ligand>
        <name>UDP-N-acetyl-alpha-D-muramoyl-L-alanyl-D-glutamate</name>
        <dbReference type="ChEBI" id="CHEBI:83900"/>
    </ligand>
</feature>
<dbReference type="GO" id="GO:0008360">
    <property type="term" value="P:regulation of cell shape"/>
    <property type="evidence" value="ECO:0007669"/>
    <property type="project" value="UniProtKB-KW"/>
</dbReference>
<dbReference type="InterPro" id="IPR036615">
    <property type="entry name" value="Mur_ligase_C_dom_sf"/>
</dbReference>
<feature type="binding site" evidence="7">
    <location>
        <position position="183"/>
    </location>
    <ligand>
        <name>UDP-N-acetyl-alpha-D-muramoyl-L-alanyl-D-glutamate</name>
        <dbReference type="ChEBI" id="CHEBI:83900"/>
    </ligand>
</feature>
<feature type="binding site" evidence="7">
    <location>
        <position position="28"/>
    </location>
    <ligand>
        <name>UDP-N-acetyl-alpha-D-muramoyl-L-alanyl-D-glutamate</name>
        <dbReference type="ChEBI" id="CHEBI:83900"/>
    </ligand>
</feature>
<evidence type="ECO:0000256" key="4">
    <source>
        <dbReference type="ARBA" id="ARBA00022984"/>
    </source>
</evidence>